<dbReference type="OrthoDB" id="9804235at2"/>
<evidence type="ECO:0000313" key="2">
    <source>
        <dbReference type="EMBL" id="PTX62909.1"/>
    </source>
</evidence>
<comment type="caution">
    <text evidence="2">The sequence shown here is derived from an EMBL/GenBank/DDBJ whole genome shotgun (WGS) entry which is preliminary data.</text>
</comment>
<dbReference type="InterPro" id="IPR037523">
    <property type="entry name" value="VOC_core"/>
</dbReference>
<dbReference type="SUPFAM" id="SSF54593">
    <property type="entry name" value="Glyoxalase/Bleomycin resistance protein/Dihydroxybiphenyl dioxygenase"/>
    <property type="match status" value="1"/>
</dbReference>
<dbReference type="EMBL" id="QBKT01000002">
    <property type="protein sequence ID" value="PTX62909.1"/>
    <property type="molecule type" value="Genomic_DNA"/>
</dbReference>
<dbReference type="AlphaFoldDB" id="A0A2T6C3K4"/>
<proteinExistence type="predicted"/>
<dbReference type="RefSeq" id="WP_108113888.1">
    <property type="nucleotide sequence ID" value="NZ_QBKT01000002.1"/>
</dbReference>
<dbReference type="PANTHER" id="PTHR33993">
    <property type="entry name" value="GLYOXALASE-RELATED"/>
    <property type="match status" value="1"/>
</dbReference>
<dbReference type="InterPro" id="IPR029068">
    <property type="entry name" value="Glyas_Bleomycin-R_OHBP_Dase"/>
</dbReference>
<sequence>MIGWFEIPVKDMERAQRFYETVFKVSIKVQNLGGFLYGWFPPETAEGNATGALINYEAYTPSKTDGVLIYFSSEDVSNELEIIPKAGGTVVQGKTQISPETGYMAVFIDCEGNRIALFSRN</sequence>
<dbReference type="CDD" id="cd07247">
    <property type="entry name" value="SgaA_N_like"/>
    <property type="match status" value="1"/>
</dbReference>
<dbReference type="Proteomes" id="UP000244090">
    <property type="component" value="Unassembled WGS sequence"/>
</dbReference>
<accession>A0A2T6C3K4</accession>
<name>A0A2T6C3K4_9FLAO</name>
<dbReference type="Pfam" id="PF00903">
    <property type="entry name" value="Glyoxalase"/>
    <property type="match status" value="1"/>
</dbReference>
<protein>
    <recommendedName>
        <fullName evidence="1">VOC domain-containing protein</fullName>
    </recommendedName>
</protein>
<evidence type="ECO:0000313" key="3">
    <source>
        <dbReference type="Proteomes" id="UP000244090"/>
    </source>
</evidence>
<gene>
    <name evidence="2" type="ORF">C8N46_102310</name>
</gene>
<reference evidence="2 3" key="1">
    <citation type="submission" date="2018-04" db="EMBL/GenBank/DDBJ databases">
        <title>Genomic Encyclopedia of Archaeal and Bacterial Type Strains, Phase II (KMG-II): from individual species to whole genera.</title>
        <authorList>
            <person name="Goeker M."/>
        </authorList>
    </citation>
    <scope>NUCLEOTIDE SEQUENCE [LARGE SCALE GENOMIC DNA]</scope>
    <source>
        <strain evidence="2 3">DSM 25731</strain>
    </source>
</reference>
<dbReference type="Gene3D" id="3.10.180.10">
    <property type="entry name" value="2,3-Dihydroxybiphenyl 1,2-Dioxygenase, domain 1"/>
    <property type="match status" value="1"/>
</dbReference>
<dbReference type="PROSITE" id="PS51819">
    <property type="entry name" value="VOC"/>
    <property type="match status" value="1"/>
</dbReference>
<dbReference type="PANTHER" id="PTHR33993:SF2">
    <property type="entry name" value="VOC DOMAIN-CONTAINING PROTEIN"/>
    <property type="match status" value="1"/>
</dbReference>
<keyword evidence="3" id="KW-1185">Reference proteome</keyword>
<dbReference type="InterPro" id="IPR004360">
    <property type="entry name" value="Glyas_Fos-R_dOase_dom"/>
</dbReference>
<feature type="domain" description="VOC" evidence="1">
    <location>
        <begin position="1"/>
        <end position="120"/>
    </location>
</feature>
<organism evidence="2 3">
    <name type="scientific">Kordia periserrulae</name>
    <dbReference type="NCBI Taxonomy" id="701523"/>
    <lineage>
        <taxon>Bacteria</taxon>
        <taxon>Pseudomonadati</taxon>
        <taxon>Bacteroidota</taxon>
        <taxon>Flavobacteriia</taxon>
        <taxon>Flavobacteriales</taxon>
        <taxon>Flavobacteriaceae</taxon>
        <taxon>Kordia</taxon>
    </lineage>
</organism>
<dbReference type="InterPro" id="IPR052164">
    <property type="entry name" value="Anthracycline_SecMetBiosynth"/>
</dbReference>
<evidence type="ECO:0000259" key="1">
    <source>
        <dbReference type="PROSITE" id="PS51819"/>
    </source>
</evidence>